<evidence type="ECO:0000313" key="3">
    <source>
        <dbReference type="EMBL" id="TCO47266.1"/>
    </source>
</evidence>
<dbReference type="GO" id="GO:0009898">
    <property type="term" value="C:cytoplasmic side of plasma membrane"/>
    <property type="evidence" value="ECO:0007669"/>
    <property type="project" value="TreeGrafter"/>
</dbReference>
<dbReference type="EMBL" id="SLWS01000017">
    <property type="protein sequence ID" value="TCO47266.1"/>
    <property type="molecule type" value="Genomic_DNA"/>
</dbReference>
<dbReference type="InterPro" id="IPR050625">
    <property type="entry name" value="ParA/MinD_ATPase"/>
</dbReference>
<evidence type="ECO:0008006" key="5">
    <source>
        <dbReference type="Google" id="ProtNLM"/>
    </source>
</evidence>
<dbReference type="GO" id="GO:0016887">
    <property type="term" value="F:ATP hydrolysis activity"/>
    <property type="evidence" value="ECO:0007669"/>
    <property type="project" value="TreeGrafter"/>
</dbReference>
<name>A0A4R2IS88_9PSEU</name>
<dbReference type="NCBIfam" id="NF040564">
    <property type="entry name" value="SCO2523_fam"/>
    <property type="match status" value="1"/>
</dbReference>
<dbReference type="Proteomes" id="UP000295680">
    <property type="component" value="Unassembled WGS sequence"/>
</dbReference>
<dbReference type="GO" id="GO:0005524">
    <property type="term" value="F:ATP binding"/>
    <property type="evidence" value="ECO:0007669"/>
    <property type="project" value="UniProtKB-KW"/>
</dbReference>
<comment type="caution">
    <text evidence="3">The sequence shown here is derived from an EMBL/GenBank/DDBJ whole genome shotgun (WGS) entry which is preliminary data.</text>
</comment>
<dbReference type="AlphaFoldDB" id="A0A4R2IS88"/>
<dbReference type="RefSeq" id="WP_165961002.1">
    <property type="nucleotide sequence ID" value="NZ_SLWS01000017.1"/>
</dbReference>
<dbReference type="GO" id="GO:0005829">
    <property type="term" value="C:cytosol"/>
    <property type="evidence" value="ECO:0007669"/>
    <property type="project" value="TreeGrafter"/>
</dbReference>
<evidence type="ECO:0000313" key="4">
    <source>
        <dbReference type="Proteomes" id="UP000295680"/>
    </source>
</evidence>
<dbReference type="PANTHER" id="PTHR43384:SF6">
    <property type="entry name" value="SEPTUM SITE-DETERMINING PROTEIN MIND HOMOLOG, CHLOROPLASTIC"/>
    <property type="match status" value="1"/>
</dbReference>
<evidence type="ECO:0000256" key="1">
    <source>
        <dbReference type="ARBA" id="ARBA00022741"/>
    </source>
</evidence>
<reference evidence="3 4" key="1">
    <citation type="submission" date="2019-03" db="EMBL/GenBank/DDBJ databases">
        <title>Genomic Encyclopedia of Type Strains, Phase IV (KMG-IV): sequencing the most valuable type-strain genomes for metagenomic binning, comparative biology and taxonomic classification.</title>
        <authorList>
            <person name="Goeker M."/>
        </authorList>
    </citation>
    <scope>NUCLEOTIDE SEQUENCE [LARGE SCALE GENOMIC DNA]</scope>
    <source>
        <strain evidence="3 4">DSM 45934</strain>
    </source>
</reference>
<dbReference type="SUPFAM" id="SSF52540">
    <property type="entry name" value="P-loop containing nucleoside triphosphate hydrolases"/>
    <property type="match status" value="1"/>
</dbReference>
<dbReference type="PANTHER" id="PTHR43384">
    <property type="entry name" value="SEPTUM SITE-DETERMINING PROTEIN MIND HOMOLOG, CHLOROPLASTIC-RELATED"/>
    <property type="match status" value="1"/>
</dbReference>
<keyword evidence="4" id="KW-1185">Reference proteome</keyword>
<sequence>MLVFATSDKGGTGRSVTSCNLMYRRALQGSNVCYVDFDFGSPTAGAIFQMPAVETGTDDGGLHSYLQGRVSAPLRLDVWSTTDRQNLVDQTAVAGSFVLFPGDKGGGEFSVGPDAVRRCTELFAKLDDEFDVCLIDLSAGRSHAIDMALEATAQPELRPVTARWMVFHRWTKQHIIAAHGLVFGDRGILETGLACGHDENDLLDSIRFVRTAILELDSPDLKYLRGAQAAWLETCDVELQAEASKKSLGRSTLLGQTPLDPVLQWREQLISTDDVANGIANVGTLTAFDDLARKLTDDRAWEGL</sequence>
<keyword evidence="1" id="KW-0547">Nucleotide-binding</keyword>
<protein>
    <recommendedName>
        <fullName evidence="5">CobQ/CobB/MinD/ParA family nucleotide binding protein</fullName>
    </recommendedName>
</protein>
<dbReference type="InterPro" id="IPR027417">
    <property type="entry name" value="P-loop_NTPase"/>
</dbReference>
<proteinExistence type="predicted"/>
<accession>A0A4R2IS88</accession>
<organism evidence="3 4">
    <name type="scientific">Actinocrispum wychmicini</name>
    <dbReference type="NCBI Taxonomy" id="1213861"/>
    <lineage>
        <taxon>Bacteria</taxon>
        <taxon>Bacillati</taxon>
        <taxon>Actinomycetota</taxon>
        <taxon>Actinomycetes</taxon>
        <taxon>Pseudonocardiales</taxon>
        <taxon>Pseudonocardiaceae</taxon>
        <taxon>Actinocrispum</taxon>
    </lineage>
</organism>
<gene>
    <name evidence="3" type="ORF">EV192_1176</name>
</gene>
<dbReference type="Gene3D" id="3.40.50.300">
    <property type="entry name" value="P-loop containing nucleotide triphosphate hydrolases"/>
    <property type="match status" value="1"/>
</dbReference>
<evidence type="ECO:0000256" key="2">
    <source>
        <dbReference type="ARBA" id="ARBA00022840"/>
    </source>
</evidence>
<dbReference type="GO" id="GO:0051782">
    <property type="term" value="P:negative regulation of cell division"/>
    <property type="evidence" value="ECO:0007669"/>
    <property type="project" value="TreeGrafter"/>
</dbReference>
<keyword evidence="2" id="KW-0067">ATP-binding</keyword>